<accession>C6VY44</accession>
<sequence>MEIVKMVRRILTKVDLSTDDYTGRYNPELDKYVGVDLFPEKTARAKEMLKNAPLPPELQNRQVKK</sequence>
<keyword evidence="2" id="KW-1185">Reference proteome</keyword>
<dbReference type="HOGENOM" id="CLU_2842764_0_0_10"/>
<evidence type="ECO:0000313" key="1">
    <source>
        <dbReference type="EMBL" id="ACT96945.1"/>
    </source>
</evidence>
<dbReference type="OrthoDB" id="9875341at2"/>
<dbReference type="STRING" id="471854.Dfer_5757"/>
<dbReference type="RefSeq" id="WP_015815185.1">
    <property type="nucleotide sequence ID" value="NC_013037.1"/>
</dbReference>
<organism evidence="1 2">
    <name type="scientific">Dyadobacter fermentans (strain ATCC 700827 / DSM 18053 / CIP 107007 / KCTC 52180 / NS114)</name>
    <dbReference type="NCBI Taxonomy" id="471854"/>
    <lineage>
        <taxon>Bacteria</taxon>
        <taxon>Pseudomonadati</taxon>
        <taxon>Bacteroidota</taxon>
        <taxon>Cytophagia</taxon>
        <taxon>Cytophagales</taxon>
        <taxon>Spirosomataceae</taxon>
        <taxon>Dyadobacter</taxon>
    </lineage>
</organism>
<dbReference type="EMBL" id="CP001619">
    <property type="protein sequence ID" value="ACT96945.1"/>
    <property type="molecule type" value="Genomic_DNA"/>
</dbReference>
<dbReference type="AlphaFoldDB" id="C6VY44"/>
<reference evidence="1 2" key="1">
    <citation type="journal article" date="2009" name="Stand. Genomic Sci.">
        <title>Complete genome sequence of Dyadobacter fermentans type strain (NS114).</title>
        <authorList>
            <person name="Lang E."/>
            <person name="Lapidus A."/>
            <person name="Chertkov O."/>
            <person name="Brettin T."/>
            <person name="Detter J.C."/>
            <person name="Han C."/>
            <person name="Copeland A."/>
            <person name="Glavina Del Rio T."/>
            <person name="Nolan M."/>
            <person name="Chen F."/>
            <person name="Lucas S."/>
            <person name="Tice H."/>
            <person name="Cheng J.F."/>
            <person name="Land M."/>
            <person name="Hauser L."/>
            <person name="Chang Y.J."/>
            <person name="Jeffries C.D."/>
            <person name="Kopitz M."/>
            <person name="Bruce D."/>
            <person name="Goodwin L."/>
            <person name="Pitluck S."/>
            <person name="Ovchinnikova G."/>
            <person name="Pati A."/>
            <person name="Ivanova N."/>
            <person name="Mavrommatis K."/>
            <person name="Chen A."/>
            <person name="Palaniappan K."/>
            <person name="Chain P."/>
            <person name="Bristow J."/>
            <person name="Eisen J.A."/>
            <person name="Markowitz V."/>
            <person name="Hugenholtz P."/>
            <person name="Goker M."/>
            <person name="Rohde M."/>
            <person name="Kyrpides N.C."/>
            <person name="Klenk H.P."/>
        </authorList>
    </citation>
    <scope>NUCLEOTIDE SEQUENCE [LARGE SCALE GENOMIC DNA]</scope>
    <source>
        <strain evidence="2">ATCC 700827 / DSM 18053 / CIP 107007 / KCTC 52180 / NS114</strain>
    </source>
</reference>
<evidence type="ECO:0000313" key="2">
    <source>
        <dbReference type="Proteomes" id="UP000002011"/>
    </source>
</evidence>
<dbReference type="KEGG" id="dfe:Dfer_5757"/>
<dbReference type="Proteomes" id="UP000002011">
    <property type="component" value="Chromosome"/>
</dbReference>
<protein>
    <submittedName>
        <fullName evidence="1">Uncharacterized protein</fullName>
    </submittedName>
</protein>
<name>C6VY44_DYAFD</name>
<gene>
    <name evidence="1" type="ordered locus">Dfer_5757</name>
</gene>
<proteinExistence type="predicted"/>